<dbReference type="AlphaFoldDB" id="A0A0E9TKI6"/>
<proteinExistence type="predicted"/>
<name>A0A0E9TKI6_ANGAN</name>
<accession>A0A0E9TKI6</accession>
<sequence length="27" mass="3163">MCCIPVSKSPNSRRLEGWKSRLRDELT</sequence>
<reference evidence="1" key="2">
    <citation type="journal article" date="2015" name="Fish Shellfish Immunol.">
        <title>Early steps in the European eel (Anguilla anguilla)-Vibrio vulnificus interaction in the gills: Role of the RtxA13 toxin.</title>
        <authorList>
            <person name="Callol A."/>
            <person name="Pajuelo D."/>
            <person name="Ebbesson L."/>
            <person name="Teles M."/>
            <person name="MacKenzie S."/>
            <person name="Amaro C."/>
        </authorList>
    </citation>
    <scope>NUCLEOTIDE SEQUENCE</scope>
</reference>
<evidence type="ECO:0000313" key="1">
    <source>
        <dbReference type="EMBL" id="JAH53375.1"/>
    </source>
</evidence>
<organism evidence="1">
    <name type="scientific">Anguilla anguilla</name>
    <name type="common">European freshwater eel</name>
    <name type="synonym">Muraena anguilla</name>
    <dbReference type="NCBI Taxonomy" id="7936"/>
    <lineage>
        <taxon>Eukaryota</taxon>
        <taxon>Metazoa</taxon>
        <taxon>Chordata</taxon>
        <taxon>Craniata</taxon>
        <taxon>Vertebrata</taxon>
        <taxon>Euteleostomi</taxon>
        <taxon>Actinopterygii</taxon>
        <taxon>Neopterygii</taxon>
        <taxon>Teleostei</taxon>
        <taxon>Anguilliformes</taxon>
        <taxon>Anguillidae</taxon>
        <taxon>Anguilla</taxon>
    </lineage>
</organism>
<reference evidence="1" key="1">
    <citation type="submission" date="2014-11" db="EMBL/GenBank/DDBJ databases">
        <authorList>
            <person name="Amaro Gonzalez C."/>
        </authorList>
    </citation>
    <scope>NUCLEOTIDE SEQUENCE</scope>
</reference>
<dbReference type="EMBL" id="GBXM01055202">
    <property type="protein sequence ID" value="JAH53375.1"/>
    <property type="molecule type" value="Transcribed_RNA"/>
</dbReference>
<protein>
    <submittedName>
        <fullName evidence="1">Uncharacterized protein</fullName>
    </submittedName>
</protein>